<dbReference type="EMBL" id="JACHDO010000001">
    <property type="protein sequence ID" value="MBB5495019.1"/>
    <property type="molecule type" value="Genomic_DNA"/>
</dbReference>
<evidence type="ECO:0000313" key="2">
    <source>
        <dbReference type="Proteomes" id="UP000579647"/>
    </source>
</evidence>
<dbReference type="AlphaFoldDB" id="A0A840WDE5"/>
<reference evidence="1 2" key="1">
    <citation type="submission" date="2020-08" db="EMBL/GenBank/DDBJ databases">
        <title>Sequencing the genomes of 1000 actinobacteria strains.</title>
        <authorList>
            <person name="Klenk H.-P."/>
        </authorList>
    </citation>
    <scope>NUCLEOTIDE SEQUENCE [LARGE SCALE GENOMIC DNA]</scope>
    <source>
        <strain evidence="1 2">DSM 44598</strain>
    </source>
</reference>
<proteinExistence type="predicted"/>
<accession>A0A840WDE5</accession>
<protein>
    <submittedName>
        <fullName evidence="1">Uncharacterized protein</fullName>
    </submittedName>
</protein>
<keyword evidence="2" id="KW-1185">Reference proteome</keyword>
<name>A0A840WDE5_9ACTN</name>
<comment type="caution">
    <text evidence="1">The sequence shown here is derived from an EMBL/GenBank/DDBJ whole genome shotgun (WGS) entry which is preliminary data.</text>
</comment>
<evidence type="ECO:0000313" key="1">
    <source>
        <dbReference type="EMBL" id="MBB5495019.1"/>
    </source>
</evidence>
<organism evidence="1 2">
    <name type="scientific">Nocardiopsis metallicus</name>
    <dbReference type="NCBI Taxonomy" id="179819"/>
    <lineage>
        <taxon>Bacteria</taxon>
        <taxon>Bacillati</taxon>
        <taxon>Actinomycetota</taxon>
        <taxon>Actinomycetes</taxon>
        <taxon>Streptosporangiales</taxon>
        <taxon>Nocardiopsidaceae</taxon>
        <taxon>Nocardiopsis</taxon>
    </lineage>
</organism>
<dbReference type="RefSeq" id="WP_184369304.1">
    <property type="nucleotide sequence ID" value="NZ_BAAAKM010000049.1"/>
</dbReference>
<sequence length="292" mass="31250">MPFPTYSVDGVALDSPGWHLAPGTQLRPLPAVRSVEVRLPGRAGDVPVLGLDHEATSLGLTLNVTDRDHQGRRGGFPGLERNLEALAGLFGTRHRLLDLRYHVDARTTRRADAEVISSAEPEVDVASARARLTVLVRIPGVYWRGTDLSTWQARLLTDPPEEGTVVSWLSGSTAPVTDARVEIRGRADHPAVVDVATGGGFTWAGSLSPNQGLAVDCAAMRAHRFPLDSPGDHEDVTGLVSGIGPGSASRWLHLTPALVRGNPHQRHVRVRAGAVSAGEATEIRISARRSFL</sequence>
<gene>
    <name evidence="1" type="ORF">HNR07_006156</name>
</gene>
<dbReference type="Proteomes" id="UP000579647">
    <property type="component" value="Unassembled WGS sequence"/>
</dbReference>